<keyword evidence="1" id="KW-0812">Transmembrane</keyword>
<sequence>MALYWAVMTFTSIGYGDITPHNFTEYLTSTVCMLIMAMLWTYIIGSVCGIVGTMNPHQVQFQELMDNLNSYMDELGVPRKTKWKIRSYLHEAKSVSRLQAESRRVFDLLSPSLQ</sequence>
<feature type="domain" description="Potassium channel" evidence="2">
    <location>
        <begin position="2"/>
        <end position="47"/>
    </location>
</feature>
<evidence type="ECO:0000313" key="4">
    <source>
        <dbReference type="Proteomes" id="UP001189429"/>
    </source>
</evidence>
<reference evidence="3" key="1">
    <citation type="submission" date="2023-10" db="EMBL/GenBank/DDBJ databases">
        <authorList>
            <person name="Chen Y."/>
            <person name="Shah S."/>
            <person name="Dougan E. K."/>
            <person name="Thang M."/>
            <person name="Chan C."/>
        </authorList>
    </citation>
    <scope>NUCLEOTIDE SEQUENCE [LARGE SCALE GENOMIC DNA]</scope>
</reference>
<evidence type="ECO:0000259" key="2">
    <source>
        <dbReference type="Pfam" id="PF07885"/>
    </source>
</evidence>
<dbReference type="EMBL" id="CAUYUJ010014876">
    <property type="protein sequence ID" value="CAK0847147.1"/>
    <property type="molecule type" value="Genomic_DNA"/>
</dbReference>
<dbReference type="PANTHER" id="PTHR47823:SF9">
    <property type="entry name" value="CHROMOSOME UNDETERMINED SCAFFOLD_10, WHOLE GENOME SHOTGUN SEQUENCE"/>
    <property type="match status" value="1"/>
</dbReference>
<feature type="non-terminal residue" evidence="3">
    <location>
        <position position="114"/>
    </location>
</feature>
<dbReference type="Gene3D" id="1.10.287.70">
    <property type="match status" value="1"/>
</dbReference>
<organism evidence="3 4">
    <name type="scientific">Prorocentrum cordatum</name>
    <dbReference type="NCBI Taxonomy" id="2364126"/>
    <lineage>
        <taxon>Eukaryota</taxon>
        <taxon>Sar</taxon>
        <taxon>Alveolata</taxon>
        <taxon>Dinophyceae</taxon>
        <taxon>Prorocentrales</taxon>
        <taxon>Prorocentraceae</taxon>
        <taxon>Prorocentrum</taxon>
    </lineage>
</organism>
<protein>
    <recommendedName>
        <fullName evidence="2">Potassium channel domain-containing protein</fullName>
    </recommendedName>
</protein>
<proteinExistence type="predicted"/>
<evidence type="ECO:0000256" key="1">
    <source>
        <dbReference type="SAM" id="Phobius"/>
    </source>
</evidence>
<comment type="caution">
    <text evidence="3">The sequence shown here is derived from an EMBL/GenBank/DDBJ whole genome shotgun (WGS) entry which is preliminary data.</text>
</comment>
<keyword evidence="4" id="KW-1185">Reference proteome</keyword>
<dbReference type="InterPro" id="IPR013099">
    <property type="entry name" value="K_chnl_dom"/>
</dbReference>
<keyword evidence="1" id="KW-0472">Membrane</keyword>
<feature type="transmembrane region" description="Helical" evidence="1">
    <location>
        <begin position="26"/>
        <end position="52"/>
    </location>
</feature>
<name>A0ABN9TMC5_9DINO</name>
<dbReference type="SUPFAM" id="SSF81324">
    <property type="entry name" value="Voltage-gated potassium channels"/>
    <property type="match status" value="1"/>
</dbReference>
<dbReference type="PANTHER" id="PTHR47823">
    <property type="entry name" value="ION_TRANS DOMAIN-CONTAINING PROTEIN"/>
    <property type="match status" value="1"/>
</dbReference>
<evidence type="ECO:0000313" key="3">
    <source>
        <dbReference type="EMBL" id="CAK0847147.1"/>
    </source>
</evidence>
<dbReference type="Proteomes" id="UP001189429">
    <property type="component" value="Unassembled WGS sequence"/>
</dbReference>
<dbReference type="Gene3D" id="1.10.287.630">
    <property type="entry name" value="Helix hairpin bin"/>
    <property type="match status" value="1"/>
</dbReference>
<gene>
    <name evidence="3" type="ORF">PCOR1329_LOCUS40436</name>
</gene>
<accession>A0ABN9TMC5</accession>
<dbReference type="Pfam" id="PF07885">
    <property type="entry name" value="Ion_trans_2"/>
    <property type="match status" value="1"/>
</dbReference>
<keyword evidence="1" id="KW-1133">Transmembrane helix</keyword>